<dbReference type="AlphaFoldDB" id="A0A0F8XQK9"/>
<organism evidence="1">
    <name type="scientific">marine sediment metagenome</name>
    <dbReference type="NCBI Taxonomy" id="412755"/>
    <lineage>
        <taxon>unclassified sequences</taxon>
        <taxon>metagenomes</taxon>
        <taxon>ecological metagenomes</taxon>
    </lineage>
</organism>
<feature type="non-terminal residue" evidence="1">
    <location>
        <position position="169"/>
    </location>
</feature>
<gene>
    <name evidence="1" type="ORF">LCGC14_2994110</name>
</gene>
<sequence>MTTDTSRRGAVVVAAVLCAVFLISPSVRGDDPFADGPYPVGWWDSMSEHQNPALIAGHGGNTIVAYGAQQQYLDNAYAAGVRVIMNIPFDTPVLDWATPDLRDHPALVGFNISEEVWYALGVTLPEVQARYDTIKSVSDKPVFITFTEYALNPSEANPPMAVQWKSAYD</sequence>
<evidence type="ECO:0000313" key="1">
    <source>
        <dbReference type="EMBL" id="KKK63455.1"/>
    </source>
</evidence>
<dbReference type="EMBL" id="LAZR01061504">
    <property type="protein sequence ID" value="KKK63455.1"/>
    <property type="molecule type" value="Genomic_DNA"/>
</dbReference>
<comment type="caution">
    <text evidence="1">The sequence shown here is derived from an EMBL/GenBank/DDBJ whole genome shotgun (WGS) entry which is preliminary data.</text>
</comment>
<name>A0A0F8XQK9_9ZZZZ</name>
<proteinExistence type="predicted"/>
<accession>A0A0F8XQK9</accession>
<reference evidence="1" key="1">
    <citation type="journal article" date="2015" name="Nature">
        <title>Complex archaea that bridge the gap between prokaryotes and eukaryotes.</title>
        <authorList>
            <person name="Spang A."/>
            <person name="Saw J.H."/>
            <person name="Jorgensen S.L."/>
            <person name="Zaremba-Niedzwiedzka K."/>
            <person name="Martijn J."/>
            <person name="Lind A.E."/>
            <person name="van Eijk R."/>
            <person name="Schleper C."/>
            <person name="Guy L."/>
            <person name="Ettema T.J."/>
        </authorList>
    </citation>
    <scope>NUCLEOTIDE SEQUENCE</scope>
</reference>
<protein>
    <submittedName>
        <fullName evidence="1">Uncharacterized protein</fullName>
    </submittedName>
</protein>